<keyword evidence="8" id="KW-0808">Transferase</keyword>
<comment type="caution">
    <text evidence="11">The sequence shown here is derived from an EMBL/GenBank/DDBJ whole genome shotgun (WGS) entry which is preliminary data.</text>
</comment>
<evidence type="ECO:0000256" key="9">
    <source>
        <dbReference type="ARBA" id="ARBA00023172"/>
    </source>
</evidence>
<sequence length="152" mass="18000">MLSHSDLPQEFWVEVVNTEAYLVNMSLCSAIQLKTPFELWHKRMPDYSKLQVFGYDAYVHTPRENRTKLDPKAKKCYFLGYQQGVKGYRLWDPMDCKLIVDRDVTFNETKSLKEGEKAQTLDIDKGESQPFRVEGEIIMILIMMRHKEIYQR</sequence>
<dbReference type="GO" id="GO:0016787">
    <property type="term" value="F:hydrolase activity"/>
    <property type="evidence" value="ECO:0007669"/>
    <property type="project" value="UniProtKB-KW"/>
</dbReference>
<evidence type="ECO:0000313" key="12">
    <source>
        <dbReference type="Proteomes" id="UP001605036"/>
    </source>
</evidence>
<evidence type="ECO:0000256" key="8">
    <source>
        <dbReference type="ARBA" id="ARBA00022932"/>
    </source>
</evidence>
<evidence type="ECO:0000256" key="1">
    <source>
        <dbReference type="ARBA" id="ARBA00022722"/>
    </source>
</evidence>
<feature type="domain" description="Retroviral polymerase SH3-like" evidence="10">
    <location>
        <begin position="57"/>
        <end position="116"/>
    </location>
</feature>
<evidence type="ECO:0000259" key="10">
    <source>
        <dbReference type="Pfam" id="PF25597"/>
    </source>
</evidence>
<evidence type="ECO:0000256" key="6">
    <source>
        <dbReference type="ARBA" id="ARBA00022908"/>
    </source>
</evidence>
<keyword evidence="2" id="KW-0479">Metal-binding</keyword>
<evidence type="ECO:0000313" key="11">
    <source>
        <dbReference type="EMBL" id="KAL2642975.1"/>
    </source>
</evidence>
<dbReference type="InterPro" id="IPR039537">
    <property type="entry name" value="Retrotran_Ty1/copia-like"/>
</dbReference>
<name>A0ABD1Z5C0_9MARC</name>
<gene>
    <name evidence="11" type="ORF">R1flu_010562</name>
</gene>
<dbReference type="AlphaFoldDB" id="A0ABD1Z5C0"/>
<organism evidence="11 12">
    <name type="scientific">Riccia fluitans</name>
    <dbReference type="NCBI Taxonomy" id="41844"/>
    <lineage>
        <taxon>Eukaryota</taxon>
        <taxon>Viridiplantae</taxon>
        <taxon>Streptophyta</taxon>
        <taxon>Embryophyta</taxon>
        <taxon>Marchantiophyta</taxon>
        <taxon>Marchantiopsida</taxon>
        <taxon>Marchantiidae</taxon>
        <taxon>Marchantiales</taxon>
        <taxon>Ricciaceae</taxon>
        <taxon>Riccia</taxon>
    </lineage>
</organism>
<dbReference type="GO" id="GO:0046872">
    <property type="term" value="F:metal ion binding"/>
    <property type="evidence" value="ECO:0007669"/>
    <property type="project" value="UniProtKB-KW"/>
</dbReference>
<keyword evidence="8" id="KW-0548">Nucleotidyltransferase</keyword>
<keyword evidence="7" id="KW-0695">RNA-directed DNA polymerase</keyword>
<dbReference type="GO" id="GO:0006310">
    <property type="term" value="P:DNA recombination"/>
    <property type="evidence" value="ECO:0007669"/>
    <property type="project" value="UniProtKB-KW"/>
</dbReference>
<dbReference type="PANTHER" id="PTHR42648:SF11">
    <property type="entry name" value="TRANSPOSON TY4-P GAG-POL POLYPROTEIN"/>
    <property type="match status" value="1"/>
</dbReference>
<evidence type="ECO:0000256" key="3">
    <source>
        <dbReference type="ARBA" id="ARBA00022759"/>
    </source>
</evidence>
<evidence type="ECO:0000256" key="2">
    <source>
        <dbReference type="ARBA" id="ARBA00022723"/>
    </source>
</evidence>
<dbReference type="GO" id="GO:0003887">
    <property type="term" value="F:DNA-directed DNA polymerase activity"/>
    <property type="evidence" value="ECO:0007669"/>
    <property type="project" value="UniProtKB-KW"/>
</dbReference>
<proteinExistence type="predicted"/>
<accession>A0ABD1Z5C0</accession>
<dbReference type="EMBL" id="JBHFFA010000002">
    <property type="protein sequence ID" value="KAL2642975.1"/>
    <property type="molecule type" value="Genomic_DNA"/>
</dbReference>
<dbReference type="GO" id="GO:0004519">
    <property type="term" value="F:endonuclease activity"/>
    <property type="evidence" value="ECO:0007669"/>
    <property type="project" value="UniProtKB-KW"/>
</dbReference>
<keyword evidence="4" id="KW-0378">Hydrolase</keyword>
<protein>
    <recommendedName>
        <fullName evidence="10">Retroviral polymerase SH3-like domain-containing protein</fullName>
    </recommendedName>
</protein>
<evidence type="ECO:0000256" key="7">
    <source>
        <dbReference type="ARBA" id="ARBA00022918"/>
    </source>
</evidence>
<keyword evidence="12" id="KW-1185">Reference proteome</keyword>
<dbReference type="GO" id="GO:0015074">
    <property type="term" value="P:DNA integration"/>
    <property type="evidence" value="ECO:0007669"/>
    <property type="project" value="UniProtKB-KW"/>
</dbReference>
<dbReference type="PANTHER" id="PTHR42648">
    <property type="entry name" value="TRANSPOSASE, PUTATIVE-RELATED"/>
    <property type="match status" value="1"/>
</dbReference>
<keyword evidence="1" id="KW-0540">Nuclease</keyword>
<reference evidence="11 12" key="1">
    <citation type="submission" date="2024-09" db="EMBL/GenBank/DDBJ databases">
        <title>Chromosome-scale assembly of Riccia fluitans.</title>
        <authorList>
            <person name="Paukszto L."/>
            <person name="Sawicki J."/>
            <person name="Karawczyk K."/>
            <person name="Piernik-Szablinska J."/>
            <person name="Szczecinska M."/>
            <person name="Mazdziarz M."/>
        </authorList>
    </citation>
    <scope>NUCLEOTIDE SEQUENCE [LARGE SCALE GENOMIC DNA]</scope>
    <source>
        <strain evidence="11">Rf_01</strain>
        <tissue evidence="11">Aerial parts of the thallus</tissue>
    </source>
</reference>
<evidence type="ECO:0000256" key="5">
    <source>
        <dbReference type="ARBA" id="ARBA00022842"/>
    </source>
</evidence>
<dbReference type="GO" id="GO:0003964">
    <property type="term" value="F:RNA-directed DNA polymerase activity"/>
    <property type="evidence" value="ECO:0007669"/>
    <property type="project" value="UniProtKB-KW"/>
</dbReference>
<keyword evidence="3" id="KW-0255">Endonuclease</keyword>
<dbReference type="Pfam" id="PF25597">
    <property type="entry name" value="SH3_retrovirus"/>
    <property type="match status" value="1"/>
</dbReference>
<keyword evidence="9" id="KW-0233">DNA recombination</keyword>
<keyword evidence="8" id="KW-0239">DNA-directed DNA polymerase</keyword>
<dbReference type="InterPro" id="IPR057670">
    <property type="entry name" value="SH3_retrovirus"/>
</dbReference>
<evidence type="ECO:0000256" key="4">
    <source>
        <dbReference type="ARBA" id="ARBA00022801"/>
    </source>
</evidence>
<dbReference type="Proteomes" id="UP001605036">
    <property type="component" value="Unassembled WGS sequence"/>
</dbReference>
<keyword evidence="6" id="KW-0229">DNA integration</keyword>
<keyword evidence="5" id="KW-0460">Magnesium</keyword>